<feature type="binding site" evidence="2">
    <location>
        <position position="73"/>
    </location>
    <ligand>
        <name>Mg(2+)</name>
        <dbReference type="ChEBI" id="CHEBI:18420"/>
        <label>2</label>
    </ligand>
</feature>
<evidence type="ECO:0000256" key="2">
    <source>
        <dbReference type="HAMAP-Rule" id="MF_02128"/>
    </source>
</evidence>
<dbReference type="Gene3D" id="3.30.1330.10">
    <property type="entry name" value="PurM-like, N-terminal domain"/>
    <property type="match status" value="1"/>
</dbReference>
<keyword evidence="6" id="KW-1185">Reference proteome</keyword>
<sequence>MTRSGEFDWISRHLAPLASEDSFGLKDDAALLAVPAGARLCITQDAILEGVHFLRSDPSETVARKALLVNISDCIAKGATPYAYSLALGMPDHWQDSDMAAFAKGLQQEQQEFGLKLTGGDTYRSPDRLNVSVTMLGLLTDGTPYVSRLGANSGDILCVSGTIGDAAIGLKVALGEIKTKHDGHFLQAYQVPLPPKGFEQVTALASASMDISDGLLGDARKLAVASDIAIDIDRAAIPLSPQTTLLVEMDANHWETVLSGGDDYQCLFALAPQKLAQARSIAAKIDVSFAEIGQITEKSSQSVSLTMDGVPVSGERESFSHF</sequence>
<feature type="binding site" evidence="2">
    <location>
        <position position="45"/>
    </location>
    <ligand>
        <name>Mg(2+)</name>
        <dbReference type="ChEBI" id="CHEBI:18420"/>
        <label>2</label>
    </ligand>
</feature>
<dbReference type="InterPro" id="IPR010918">
    <property type="entry name" value="PurM-like_C_dom"/>
</dbReference>
<dbReference type="EC" id="2.7.4.16" evidence="2"/>
<dbReference type="RefSeq" id="WP_377211457.1">
    <property type="nucleotide sequence ID" value="NZ_JBHTJV010000003.1"/>
</dbReference>
<feature type="binding site" evidence="2">
    <location>
        <position position="28"/>
    </location>
    <ligand>
        <name>Mg(2+)</name>
        <dbReference type="ChEBI" id="CHEBI:18420"/>
        <label>3</label>
    </ligand>
</feature>
<dbReference type="InterPro" id="IPR006283">
    <property type="entry name" value="ThiL-like"/>
</dbReference>
<dbReference type="PANTHER" id="PTHR30270">
    <property type="entry name" value="THIAMINE-MONOPHOSPHATE KINASE"/>
    <property type="match status" value="1"/>
</dbReference>
<feature type="binding site" evidence="2">
    <location>
        <position position="73"/>
    </location>
    <ligand>
        <name>Mg(2+)</name>
        <dbReference type="ChEBI" id="CHEBI:18420"/>
        <label>4</label>
    </ligand>
</feature>
<feature type="binding site" evidence="2">
    <location>
        <position position="148"/>
    </location>
    <ligand>
        <name>ATP</name>
        <dbReference type="ChEBI" id="CHEBI:30616"/>
    </ligand>
</feature>
<reference evidence="6" key="1">
    <citation type="journal article" date="2019" name="Int. J. Syst. Evol. Microbiol.">
        <title>The Global Catalogue of Microorganisms (GCM) 10K type strain sequencing project: providing services to taxonomists for standard genome sequencing and annotation.</title>
        <authorList>
            <consortium name="The Broad Institute Genomics Platform"/>
            <consortium name="The Broad Institute Genome Sequencing Center for Infectious Disease"/>
            <person name="Wu L."/>
            <person name="Ma J."/>
        </authorList>
    </citation>
    <scope>NUCLEOTIDE SEQUENCE [LARGE SCALE GENOMIC DNA]</scope>
    <source>
        <strain evidence="6">CCUG 60023</strain>
    </source>
</reference>
<dbReference type="PANTHER" id="PTHR30270:SF0">
    <property type="entry name" value="THIAMINE-MONOPHOSPHATE KINASE"/>
    <property type="match status" value="1"/>
</dbReference>
<keyword evidence="2" id="KW-0460">Magnesium</keyword>
<dbReference type="PIRSF" id="PIRSF005303">
    <property type="entry name" value="Thiam_monoph_kin"/>
    <property type="match status" value="1"/>
</dbReference>
<dbReference type="EMBL" id="JBHTJV010000003">
    <property type="protein sequence ID" value="MFD0915606.1"/>
    <property type="molecule type" value="Genomic_DNA"/>
</dbReference>
<dbReference type="CDD" id="cd02194">
    <property type="entry name" value="ThiL"/>
    <property type="match status" value="1"/>
</dbReference>
<dbReference type="Pfam" id="PF00586">
    <property type="entry name" value="AIRS"/>
    <property type="match status" value="1"/>
</dbReference>
<feature type="binding site" evidence="2">
    <location>
        <position position="210"/>
    </location>
    <ligand>
        <name>Mg(2+)</name>
        <dbReference type="ChEBI" id="CHEBI:18420"/>
        <label>3</label>
    </ligand>
</feature>
<dbReference type="HAMAP" id="MF_02128">
    <property type="entry name" value="TMP_kinase"/>
    <property type="match status" value="1"/>
</dbReference>
<feature type="binding site" evidence="2">
    <location>
        <position position="213"/>
    </location>
    <ligand>
        <name>Mg(2+)</name>
        <dbReference type="ChEBI" id="CHEBI:18420"/>
        <label>5</label>
    </ligand>
</feature>
<accession>A0ABW3FAX1</accession>
<protein>
    <recommendedName>
        <fullName evidence="2">Thiamine-monophosphate kinase</fullName>
        <shortName evidence="2">TMP kinase</shortName>
        <shortName evidence="2">Thiamine-phosphate kinase</shortName>
        <ecNumber evidence="2">2.7.4.16</ecNumber>
    </recommendedName>
</protein>
<feature type="domain" description="PurM-like N-terminal" evidence="3">
    <location>
        <begin position="27"/>
        <end position="138"/>
    </location>
</feature>
<evidence type="ECO:0000256" key="1">
    <source>
        <dbReference type="ARBA" id="ARBA00022977"/>
    </source>
</evidence>
<evidence type="ECO:0000313" key="6">
    <source>
        <dbReference type="Proteomes" id="UP001597101"/>
    </source>
</evidence>
<dbReference type="NCBIfam" id="TIGR01379">
    <property type="entry name" value="thiL"/>
    <property type="match status" value="1"/>
</dbReference>
<dbReference type="SUPFAM" id="SSF56042">
    <property type="entry name" value="PurM C-terminal domain-like"/>
    <property type="match status" value="1"/>
</dbReference>
<dbReference type="SUPFAM" id="SSF55326">
    <property type="entry name" value="PurM N-terminal domain-like"/>
    <property type="match status" value="1"/>
</dbReference>
<dbReference type="InterPro" id="IPR036676">
    <property type="entry name" value="PurM-like_C_sf"/>
</dbReference>
<keyword evidence="1 2" id="KW-0784">Thiamine biosynthesis</keyword>
<name>A0ABW3FAX1_9HYPH</name>
<keyword evidence="2" id="KW-0547">Nucleotide-binding</keyword>
<feature type="binding site" evidence="2">
    <location>
        <position position="319"/>
    </location>
    <ligand>
        <name>substrate</name>
    </ligand>
</feature>
<gene>
    <name evidence="2 5" type="primary">thiL</name>
    <name evidence="5" type="ORF">ACFQ14_04240</name>
</gene>
<feature type="binding site" evidence="2">
    <location>
        <position position="28"/>
    </location>
    <ligand>
        <name>Mg(2+)</name>
        <dbReference type="ChEBI" id="CHEBI:18420"/>
        <label>4</label>
    </ligand>
</feature>
<organism evidence="5 6">
    <name type="scientific">Pseudahrensia aquimaris</name>
    <dbReference type="NCBI Taxonomy" id="744461"/>
    <lineage>
        <taxon>Bacteria</taxon>
        <taxon>Pseudomonadati</taxon>
        <taxon>Pseudomonadota</taxon>
        <taxon>Alphaproteobacteria</taxon>
        <taxon>Hyphomicrobiales</taxon>
        <taxon>Ahrensiaceae</taxon>
        <taxon>Pseudahrensia</taxon>
    </lineage>
</organism>
<evidence type="ECO:0000259" key="3">
    <source>
        <dbReference type="Pfam" id="PF00586"/>
    </source>
</evidence>
<comment type="function">
    <text evidence="2">Catalyzes the ATP-dependent phosphorylation of thiamine-monophosphate (TMP) to form thiamine-pyrophosphate (TPP), the active form of vitamin B1.</text>
</comment>
<feature type="binding site" evidence="2">
    <location>
        <position position="43"/>
    </location>
    <ligand>
        <name>Mg(2+)</name>
        <dbReference type="ChEBI" id="CHEBI:18420"/>
        <label>4</label>
    </ligand>
</feature>
<comment type="miscellaneous">
    <text evidence="2">Reaction mechanism of ThiL seems to utilize a direct, inline transfer of the gamma-phosphate of ATP to TMP rather than a phosphorylated enzyme intermediate.</text>
</comment>
<evidence type="ECO:0000313" key="5">
    <source>
        <dbReference type="EMBL" id="MFD0915606.1"/>
    </source>
</evidence>
<keyword evidence="2 5" id="KW-0808">Transferase</keyword>
<feature type="binding site" evidence="2">
    <location>
        <position position="121"/>
    </location>
    <ligand>
        <name>Mg(2+)</name>
        <dbReference type="ChEBI" id="CHEBI:18420"/>
        <label>1</label>
    </ligand>
</feature>
<feature type="binding site" evidence="2">
    <location>
        <begin position="120"/>
        <end position="121"/>
    </location>
    <ligand>
        <name>ATP</name>
        <dbReference type="ChEBI" id="CHEBI:30616"/>
    </ligand>
</feature>
<evidence type="ECO:0000259" key="4">
    <source>
        <dbReference type="Pfam" id="PF02769"/>
    </source>
</evidence>
<proteinExistence type="inferred from homology"/>
<dbReference type="Pfam" id="PF02769">
    <property type="entry name" value="AIRS_C"/>
    <property type="match status" value="1"/>
</dbReference>
<dbReference type="Proteomes" id="UP001597101">
    <property type="component" value="Unassembled WGS sequence"/>
</dbReference>
<feature type="binding site" evidence="2">
    <location>
        <position position="212"/>
    </location>
    <ligand>
        <name>ATP</name>
        <dbReference type="ChEBI" id="CHEBI:30616"/>
    </ligand>
</feature>
<comment type="caution">
    <text evidence="2">Lacks conserved residue(s) required for the propagation of feature annotation.</text>
</comment>
<comment type="pathway">
    <text evidence="2">Cofactor biosynthesis; thiamine diphosphate biosynthesis; thiamine diphosphate from thiamine phosphate: step 1/1.</text>
</comment>
<dbReference type="GO" id="GO:0009030">
    <property type="term" value="F:thiamine-phosphate kinase activity"/>
    <property type="evidence" value="ECO:0007669"/>
    <property type="project" value="UniProtKB-EC"/>
</dbReference>
<feature type="binding site" evidence="2">
    <location>
        <position position="262"/>
    </location>
    <ligand>
        <name>substrate</name>
    </ligand>
</feature>
<feature type="binding site" evidence="2">
    <location>
        <position position="45"/>
    </location>
    <ligand>
        <name>Mg(2+)</name>
        <dbReference type="ChEBI" id="CHEBI:18420"/>
        <label>1</label>
    </ligand>
</feature>
<keyword evidence="2" id="KW-0479">Metal-binding</keyword>
<comment type="caution">
    <text evidence="5">The sequence shown here is derived from an EMBL/GenBank/DDBJ whole genome shotgun (WGS) entry which is preliminary data.</text>
</comment>
<feature type="domain" description="PurM-like C-terminal" evidence="4">
    <location>
        <begin position="153"/>
        <end position="303"/>
    </location>
</feature>
<dbReference type="InterPro" id="IPR036921">
    <property type="entry name" value="PurM-like_N_sf"/>
</dbReference>
<comment type="catalytic activity">
    <reaction evidence="2">
        <text>thiamine phosphate + ATP = thiamine diphosphate + ADP</text>
        <dbReference type="Rhea" id="RHEA:15913"/>
        <dbReference type="ChEBI" id="CHEBI:30616"/>
        <dbReference type="ChEBI" id="CHEBI:37575"/>
        <dbReference type="ChEBI" id="CHEBI:58937"/>
        <dbReference type="ChEBI" id="CHEBI:456216"/>
        <dbReference type="EC" id="2.7.4.16"/>
    </reaction>
</comment>
<dbReference type="Gene3D" id="3.90.650.10">
    <property type="entry name" value="PurM-like C-terminal domain"/>
    <property type="match status" value="1"/>
</dbReference>
<comment type="similarity">
    <text evidence="2">Belongs to the thiamine-monophosphate kinase family.</text>
</comment>
<feature type="binding site" evidence="2">
    <location>
        <position position="52"/>
    </location>
    <ligand>
        <name>substrate</name>
    </ligand>
</feature>
<keyword evidence="2" id="KW-0067">ATP-binding</keyword>
<dbReference type="InterPro" id="IPR016188">
    <property type="entry name" value="PurM-like_N"/>
</dbReference>
<keyword evidence="2 5" id="KW-0418">Kinase</keyword>
<feature type="binding site" evidence="2">
    <location>
        <position position="73"/>
    </location>
    <ligand>
        <name>Mg(2+)</name>
        <dbReference type="ChEBI" id="CHEBI:18420"/>
        <label>3</label>
    </ligand>
</feature>